<dbReference type="HOGENOM" id="CLU_3233277_0_0_9"/>
<evidence type="ECO:0000313" key="2">
    <source>
        <dbReference type="Proteomes" id="UP000006403"/>
    </source>
</evidence>
<comment type="caution">
    <text evidence="1">The sequence shown here is derived from an EMBL/GenBank/DDBJ whole genome shotgun (WGS) entry which is preliminary data.</text>
</comment>
<evidence type="ECO:0000313" key="1">
    <source>
        <dbReference type="EMBL" id="EJY43395.1"/>
    </source>
</evidence>
<reference evidence="1 2" key="1">
    <citation type="submission" date="2012-04" db="EMBL/GenBank/DDBJ databases">
        <authorList>
            <person name="Weinstock G."/>
            <person name="Sodergren E."/>
            <person name="Lobos E.A."/>
            <person name="Fulton L."/>
            <person name="Fulton R."/>
            <person name="Courtney L."/>
            <person name="Fronick C."/>
            <person name="O'Laughlin M."/>
            <person name="Godfrey J."/>
            <person name="Wilson R.M."/>
            <person name="Miner T."/>
            <person name="Farmer C."/>
            <person name="Delehaunty K."/>
            <person name="Cordes M."/>
            <person name="Minx P."/>
            <person name="Tomlinson C."/>
            <person name="Chen J."/>
            <person name="Wollam A."/>
            <person name="Pepin K.H."/>
            <person name="Bhonagiri V."/>
            <person name="Zhang X."/>
            <person name="Suruliraj S."/>
            <person name="Warren W."/>
            <person name="Mitreva M."/>
            <person name="Mardis E.R."/>
            <person name="Wilson R.K."/>
        </authorList>
    </citation>
    <scope>NUCLEOTIDE SEQUENCE [LARGE SCALE GENOMIC DNA]</scope>
    <source>
        <strain evidence="1 2">505</strain>
    </source>
</reference>
<dbReference type="EMBL" id="AMBL01000082">
    <property type="protein sequence ID" value="EJY43395.1"/>
    <property type="molecule type" value="Genomic_DNA"/>
</dbReference>
<protein>
    <submittedName>
        <fullName evidence="1">Uncharacterized protein</fullName>
    </submittedName>
</protein>
<sequence>MHIRSKTTQIENNSLSCLPKAEKTIDYQRQKNVDKDLQEITFL</sequence>
<name>J7CST5_ENTFC</name>
<dbReference type="Proteomes" id="UP000006403">
    <property type="component" value="Unassembled WGS sequence"/>
</dbReference>
<organism evidence="1 2">
    <name type="scientific">Enterococcus faecium 505</name>
    <dbReference type="NCBI Taxonomy" id="1134806"/>
    <lineage>
        <taxon>Bacteria</taxon>
        <taxon>Bacillati</taxon>
        <taxon>Bacillota</taxon>
        <taxon>Bacilli</taxon>
        <taxon>Lactobacillales</taxon>
        <taxon>Enterococcaceae</taxon>
        <taxon>Enterococcus</taxon>
    </lineage>
</organism>
<proteinExistence type="predicted"/>
<dbReference type="AlphaFoldDB" id="J7CST5"/>
<gene>
    <name evidence="1" type="ORF">HMPREF1348_02470</name>
</gene>
<accession>J7CST5</accession>